<dbReference type="NCBIfam" id="TIGR00368">
    <property type="entry name" value="YifB family Mg chelatase-like AAA ATPase"/>
    <property type="match status" value="1"/>
</dbReference>
<dbReference type="GO" id="GO:0005524">
    <property type="term" value="F:ATP binding"/>
    <property type="evidence" value="ECO:0007669"/>
    <property type="project" value="UniProtKB-KW"/>
</dbReference>
<keyword evidence="3" id="KW-0067">ATP-binding</keyword>
<dbReference type="SMART" id="SM00382">
    <property type="entry name" value="AAA"/>
    <property type="match status" value="1"/>
</dbReference>
<evidence type="ECO:0000259" key="4">
    <source>
        <dbReference type="PROSITE" id="PS50051"/>
    </source>
</evidence>
<accession>A0A2R4BRZ9</accession>
<dbReference type="PANTHER" id="PTHR32039">
    <property type="entry name" value="MAGNESIUM-CHELATASE SUBUNIT CHLI"/>
    <property type="match status" value="1"/>
</dbReference>
<keyword evidence="2" id="KW-0547">Nucleotide-binding</keyword>
<protein>
    <submittedName>
        <fullName evidence="5">YifB-like chaperone</fullName>
    </submittedName>
</protein>
<dbReference type="Proteomes" id="UP000241885">
    <property type="component" value="Chromosome"/>
</dbReference>
<dbReference type="InterPro" id="IPR001208">
    <property type="entry name" value="MCM_dom"/>
</dbReference>
<dbReference type="SUPFAM" id="SSF54211">
    <property type="entry name" value="Ribosomal protein S5 domain 2-like"/>
    <property type="match status" value="1"/>
</dbReference>
<dbReference type="NCBIfam" id="NF007365">
    <property type="entry name" value="PRK09862.1"/>
    <property type="match status" value="1"/>
</dbReference>
<evidence type="ECO:0000256" key="3">
    <source>
        <dbReference type="ARBA" id="ARBA00022840"/>
    </source>
</evidence>
<organism evidence="5 6">
    <name type="scientific">Thauera aromatica K172</name>
    <dbReference type="NCBI Taxonomy" id="44139"/>
    <lineage>
        <taxon>Bacteria</taxon>
        <taxon>Pseudomonadati</taxon>
        <taxon>Pseudomonadota</taxon>
        <taxon>Betaproteobacteria</taxon>
        <taxon>Rhodocyclales</taxon>
        <taxon>Zoogloeaceae</taxon>
        <taxon>Thauera</taxon>
    </lineage>
</organism>
<dbReference type="InterPro" id="IPR025158">
    <property type="entry name" value="Mg_chelat-rel_C"/>
</dbReference>
<evidence type="ECO:0000313" key="5">
    <source>
        <dbReference type="EMBL" id="AVR89982.1"/>
    </source>
</evidence>
<dbReference type="InterPro" id="IPR003593">
    <property type="entry name" value="AAA+_ATPase"/>
</dbReference>
<dbReference type="Gene3D" id="3.30.230.10">
    <property type="match status" value="1"/>
</dbReference>
<dbReference type="OrthoDB" id="9813147at2"/>
<reference evidence="5 6" key="1">
    <citation type="submission" date="2018-03" db="EMBL/GenBank/DDBJ databases">
        <title>Complete genome sequence of Thauera aromatica, a model organism for studying aromatic compound degradation under denitrifying conditions.</title>
        <authorList>
            <person name="Lo H.-Y."/>
            <person name="Goris T."/>
            <person name="Boll M."/>
            <person name="Mueller J.A."/>
        </authorList>
    </citation>
    <scope>NUCLEOTIDE SEQUENCE [LARGE SCALE GENOMIC DNA]</scope>
    <source>
        <strain evidence="5 6">K172</strain>
    </source>
</reference>
<dbReference type="InterPro" id="IPR020568">
    <property type="entry name" value="Ribosomal_Su5_D2-typ_SF"/>
</dbReference>
<dbReference type="EMBL" id="CP028339">
    <property type="protein sequence ID" value="AVR89982.1"/>
    <property type="molecule type" value="Genomic_DNA"/>
</dbReference>
<dbReference type="InterPro" id="IPR027417">
    <property type="entry name" value="P-loop_NTPase"/>
</dbReference>
<evidence type="ECO:0000256" key="1">
    <source>
        <dbReference type="ARBA" id="ARBA00006354"/>
    </source>
</evidence>
<dbReference type="Pfam" id="PF13541">
    <property type="entry name" value="ChlI"/>
    <property type="match status" value="1"/>
</dbReference>
<name>A0A2R4BRZ9_THAAR</name>
<dbReference type="KEGG" id="tak:Tharo_3101"/>
<dbReference type="Gene3D" id="3.40.50.300">
    <property type="entry name" value="P-loop containing nucleotide triphosphate hydrolases"/>
    <property type="match status" value="1"/>
</dbReference>
<dbReference type="PRINTS" id="PR01657">
    <property type="entry name" value="MCMFAMILY"/>
</dbReference>
<sequence length="500" mass="52813">MSLALVRARALDGLDAPEVAVEVHLANGLPAFSLVGLPDTEVREARDRVRAAILSSQFEFPQRRITVNLAPADLPKEGGRFDLAIAVGILVASGQVAAERLEALEFCGELSLNGALRPVRGVLAAALAAGREQRALVLPAGNAAEAVLARRTTVLPAASLLAVCAHLNAHTALEPQPPAAPAAEGGRAVPDLAEVRGQLQARRALEVAAAGAHSLLLFGPPGTGKSMLAQRLAGVLPPMGEDEALEAAALASIEGGFDPRDWGRRPFRAPHHSASAAALVGGGAIPRPGEISLAHHGVLFLDELPEFDRRVLEALREPLESGTVTVSRARRRAEFPARFQLVAAMNPCPCGHAGDPRRACRCTPDQVARYRGRLSGPLLDRIDLTVEVPAIDTEALLGSPAGERSAVVRARVQAARERQLARQGGPNAHLGPAEVVRHCTPDDRGEALLRQAMKQLALSARAYHRVLRVARTLADLSGCERPGAAQVAEAVQYRRSLDAR</sequence>
<dbReference type="RefSeq" id="WP_107222001.1">
    <property type="nucleotide sequence ID" value="NZ_CP028339.1"/>
</dbReference>
<dbReference type="SUPFAM" id="SSF52540">
    <property type="entry name" value="P-loop containing nucleoside triphosphate hydrolases"/>
    <property type="match status" value="1"/>
</dbReference>
<gene>
    <name evidence="5" type="ORF">Tharo_3101</name>
</gene>
<dbReference type="InterPro" id="IPR000523">
    <property type="entry name" value="Mg_chelatse_chII-like_cat_dom"/>
</dbReference>
<dbReference type="CDD" id="cd00009">
    <property type="entry name" value="AAA"/>
    <property type="match status" value="1"/>
</dbReference>
<dbReference type="Pfam" id="PF13335">
    <property type="entry name" value="Mg_chelatase_C"/>
    <property type="match status" value="1"/>
</dbReference>
<dbReference type="PANTHER" id="PTHR32039:SF7">
    <property type="entry name" value="COMPETENCE PROTEIN COMM"/>
    <property type="match status" value="1"/>
</dbReference>
<dbReference type="InterPro" id="IPR014721">
    <property type="entry name" value="Ribsml_uS5_D2-typ_fold_subgr"/>
</dbReference>
<evidence type="ECO:0000313" key="6">
    <source>
        <dbReference type="Proteomes" id="UP000241885"/>
    </source>
</evidence>
<dbReference type="AlphaFoldDB" id="A0A2R4BRZ9"/>
<comment type="similarity">
    <text evidence="1">Belongs to the Mg-chelatase subunits D/I family. ComM subfamily.</text>
</comment>
<keyword evidence="6" id="KW-1185">Reference proteome</keyword>
<evidence type="ECO:0000256" key="2">
    <source>
        <dbReference type="ARBA" id="ARBA00022741"/>
    </source>
</evidence>
<dbReference type="GO" id="GO:0003677">
    <property type="term" value="F:DNA binding"/>
    <property type="evidence" value="ECO:0007669"/>
    <property type="project" value="InterPro"/>
</dbReference>
<proteinExistence type="inferred from homology"/>
<dbReference type="InterPro" id="IPR004482">
    <property type="entry name" value="Mg_chelat-rel"/>
</dbReference>
<dbReference type="Pfam" id="PF01078">
    <property type="entry name" value="Mg_chelatase"/>
    <property type="match status" value="1"/>
</dbReference>
<feature type="domain" description="MCM C-terminal AAA(+) ATPase" evidence="4">
    <location>
        <begin position="289"/>
        <end position="347"/>
    </location>
</feature>
<dbReference type="PROSITE" id="PS50051">
    <property type="entry name" value="MCM_2"/>
    <property type="match status" value="1"/>
</dbReference>
<dbReference type="InterPro" id="IPR045006">
    <property type="entry name" value="CHLI-like"/>
</dbReference>